<dbReference type="EMBL" id="FXTM01000001">
    <property type="protein sequence ID" value="SMO33042.1"/>
    <property type="molecule type" value="Genomic_DNA"/>
</dbReference>
<dbReference type="InterPro" id="IPR035965">
    <property type="entry name" value="PAS-like_dom_sf"/>
</dbReference>
<dbReference type="SMART" id="SM00052">
    <property type="entry name" value="EAL"/>
    <property type="match status" value="1"/>
</dbReference>
<proteinExistence type="predicted"/>
<dbReference type="InterPro" id="IPR001610">
    <property type="entry name" value="PAC"/>
</dbReference>
<dbReference type="Pfam" id="PF00563">
    <property type="entry name" value="EAL"/>
    <property type="match status" value="1"/>
</dbReference>
<dbReference type="InterPro" id="IPR050706">
    <property type="entry name" value="Cyclic-di-GMP_PDE-like"/>
</dbReference>
<dbReference type="Pfam" id="PF00990">
    <property type="entry name" value="GGDEF"/>
    <property type="match status" value="1"/>
</dbReference>
<dbReference type="Gene3D" id="3.30.450.20">
    <property type="entry name" value="PAS domain"/>
    <property type="match status" value="1"/>
</dbReference>
<dbReference type="PANTHER" id="PTHR33121">
    <property type="entry name" value="CYCLIC DI-GMP PHOSPHODIESTERASE PDEF"/>
    <property type="match status" value="1"/>
</dbReference>
<evidence type="ECO:0000259" key="2">
    <source>
        <dbReference type="PROSITE" id="PS50112"/>
    </source>
</evidence>
<keyword evidence="1" id="KW-0812">Transmembrane</keyword>
<dbReference type="SUPFAM" id="SSF141868">
    <property type="entry name" value="EAL domain-like"/>
    <property type="match status" value="1"/>
</dbReference>
<feature type="transmembrane region" description="Helical" evidence="1">
    <location>
        <begin position="6"/>
        <end position="25"/>
    </location>
</feature>
<dbReference type="CDD" id="cd01948">
    <property type="entry name" value="EAL"/>
    <property type="match status" value="1"/>
</dbReference>
<dbReference type="Proteomes" id="UP000317315">
    <property type="component" value="Unassembled WGS sequence"/>
</dbReference>
<feature type="transmembrane region" description="Helical" evidence="1">
    <location>
        <begin position="304"/>
        <end position="326"/>
    </location>
</feature>
<evidence type="ECO:0000313" key="6">
    <source>
        <dbReference type="EMBL" id="SMO33042.1"/>
    </source>
</evidence>
<dbReference type="InterPro" id="IPR043128">
    <property type="entry name" value="Rev_trsase/Diguanyl_cyclase"/>
</dbReference>
<name>A0A521AE06_9BACT</name>
<dbReference type="NCBIfam" id="TIGR00254">
    <property type="entry name" value="GGDEF"/>
    <property type="match status" value="1"/>
</dbReference>
<feature type="domain" description="EAL" evidence="4">
    <location>
        <begin position="669"/>
        <end position="922"/>
    </location>
</feature>
<dbReference type="InterPro" id="IPR000014">
    <property type="entry name" value="PAS"/>
</dbReference>
<dbReference type="SMART" id="SM00267">
    <property type="entry name" value="GGDEF"/>
    <property type="match status" value="1"/>
</dbReference>
<dbReference type="CDD" id="cd00130">
    <property type="entry name" value="PAS"/>
    <property type="match status" value="1"/>
</dbReference>
<feature type="domain" description="GGDEF" evidence="5">
    <location>
        <begin position="527"/>
        <end position="657"/>
    </location>
</feature>
<accession>A0A521AE06</accession>
<evidence type="ECO:0000259" key="4">
    <source>
        <dbReference type="PROSITE" id="PS50883"/>
    </source>
</evidence>
<dbReference type="InterPro" id="IPR000700">
    <property type="entry name" value="PAS-assoc_C"/>
</dbReference>
<evidence type="ECO:0000259" key="5">
    <source>
        <dbReference type="PROSITE" id="PS50887"/>
    </source>
</evidence>
<dbReference type="NCBIfam" id="TIGR00229">
    <property type="entry name" value="sensory_box"/>
    <property type="match status" value="1"/>
</dbReference>
<dbReference type="Gene3D" id="3.30.70.270">
    <property type="match status" value="1"/>
</dbReference>
<evidence type="ECO:0000259" key="3">
    <source>
        <dbReference type="PROSITE" id="PS50113"/>
    </source>
</evidence>
<sequence length="922" mass="106830">MNLKSVKAVLLGFSAVLLIFIFLLVSNNFYRAIRISEKGNTLIHCLDRTSSLLEILRNLQIYRGLSGFYLNNGDKSVAFKLLELRKVILSEYNKVIRSCPNRKLSLLLKKNMDDFRDLSKSAFSGKKNPEEVFSEFSLIIDDLLNILAVKSNEYLFNNIEDLKIKLISEIAIQRIPRFAEVLGRIRGQLVLLLTESNGDLKLKKSIFDNIKIAYGYLDILNWSLKNIGLDKDIEKQVRKVSERLDNVISESEDILFEGIGNKSVSEIFNDQTQSIDLLYKLDANLIAYLKSLLNLNLNRKVNNYLMLSFIYLCIFILLNLLIFKFYRKFYYSNKQIIEALESIKRGNFDLILKKTGIEEFDKVAEIFNSVIKELKRNLNYLKGYWNAINETNPAIKLNPEGKVIYVNEKFKALLGYKEELLGKRVIDLFSSSNDERELRKFEEALKERESWNGILKVRTRNGDTKTLIANLSPIFDEKGEIFEFLLLIQDITEIEKSRERIYKLYYFDRLTQLPNREKLAEDLGKYKRPALLIIDIIEFGKINKVLGIECGDKILCDLSKKLVNMVPNGSVYRISSDAFAIVLDFEDFKENIQILTSWTREFLKSLEKEEFSCENLSISLSFRAGLSISKVSNLLVTAEEALKRAKKERKKLFVYTRSKEEEREKFLREIRLVKEIKDAIDSNRVIPYYQPIVNNSTEKIEKLEALARLLKKDGSIMNPGEFLEISKFIGIYPEITRQIFEKVIRDLEEIPFEVSINLSYEDLTAETTFNSIVNFLRNLKPKKGLQVEFTNRLVFEIVETEDIENYKYLQRFVKLVKPLGCKLAIDDFGAGYSNLKRIIDFKVDYLKIDGSIIKSVKTDKNSISLIKSIVSFSKALGIKTIAEFVSDEEIFKIVKDLGVDYSQGYYFGKPESKDEILRKYVT</sequence>
<dbReference type="PANTHER" id="PTHR33121:SF71">
    <property type="entry name" value="OXYGEN SENSOR PROTEIN DOSP"/>
    <property type="match status" value="1"/>
</dbReference>
<evidence type="ECO:0000256" key="1">
    <source>
        <dbReference type="SAM" id="Phobius"/>
    </source>
</evidence>
<dbReference type="InterPro" id="IPR035919">
    <property type="entry name" value="EAL_sf"/>
</dbReference>
<reference evidence="6 7" key="1">
    <citation type="submission" date="2017-05" db="EMBL/GenBank/DDBJ databases">
        <authorList>
            <person name="Varghese N."/>
            <person name="Submissions S."/>
        </authorList>
    </citation>
    <scope>NUCLEOTIDE SEQUENCE [LARGE SCALE GENOMIC DNA]</scope>
    <source>
        <strain evidence="6 7">DSM 16304</strain>
    </source>
</reference>
<keyword evidence="1" id="KW-1133">Transmembrane helix</keyword>
<dbReference type="InterPro" id="IPR001633">
    <property type="entry name" value="EAL_dom"/>
</dbReference>
<gene>
    <name evidence="6" type="ORF">SAMN06269117_10175</name>
</gene>
<protein>
    <submittedName>
        <fullName evidence="6">PAS domain S-box-containing protein/diguanylate cyclase (GGDEF) domain-containing protein</fullName>
    </submittedName>
</protein>
<dbReference type="AlphaFoldDB" id="A0A521AE06"/>
<dbReference type="Gene3D" id="3.20.20.450">
    <property type="entry name" value="EAL domain"/>
    <property type="match status" value="1"/>
</dbReference>
<keyword evidence="7" id="KW-1185">Reference proteome</keyword>
<dbReference type="PROSITE" id="PS50113">
    <property type="entry name" value="PAC"/>
    <property type="match status" value="1"/>
</dbReference>
<dbReference type="Pfam" id="PF13426">
    <property type="entry name" value="PAS_9"/>
    <property type="match status" value="1"/>
</dbReference>
<dbReference type="InterPro" id="IPR000160">
    <property type="entry name" value="GGDEF_dom"/>
</dbReference>
<dbReference type="OrthoDB" id="7057390at2"/>
<dbReference type="SUPFAM" id="SSF55073">
    <property type="entry name" value="Nucleotide cyclase"/>
    <property type="match status" value="1"/>
</dbReference>
<dbReference type="PROSITE" id="PS50883">
    <property type="entry name" value="EAL"/>
    <property type="match status" value="1"/>
</dbReference>
<organism evidence="6 7">
    <name type="scientific">Balnearium lithotrophicum</name>
    <dbReference type="NCBI Taxonomy" id="223788"/>
    <lineage>
        <taxon>Bacteria</taxon>
        <taxon>Pseudomonadati</taxon>
        <taxon>Aquificota</taxon>
        <taxon>Aquificia</taxon>
        <taxon>Desulfurobacteriales</taxon>
        <taxon>Desulfurobacteriaceae</taxon>
        <taxon>Balnearium</taxon>
    </lineage>
</organism>
<dbReference type="CDD" id="cd01949">
    <property type="entry name" value="GGDEF"/>
    <property type="match status" value="1"/>
</dbReference>
<feature type="domain" description="PAC" evidence="3">
    <location>
        <begin position="451"/>
        <end position="503"/>
    </location>
</feature>
<dbReference type="SUPFAM" id="SSF55785">
    <property type="entry name" value="PYP-like sensor domain (PAS domain)"/>
    <property type="match status" value="1"/>
</dbReference>
<evidence type="ECO:0000313" key="7">
    <source>
        <dbReference type="Proteomes" id="UP000317315"/>
    </source>
</evidence>
<feature type="domain" description="PAS" evidence="2">
    <location>
        <begin position="397"/>
        <end position="448"/>
    </location>
</feature>
<dbReference type="PROSITE" id="PS50887">
    <property type="entry name" value="GGDEF"/>
    <property type="match status" value="1"/>
</dbReference>
<dbReference type="PROSITE" id="PS50112">
    <property type="entry name" value="PAS"/>
    <property type="match status" value="1"/>
</dbReference>
<dbReference type="GO" id="GO:0071111">
    <property type="term" value="F:cyclic-guanylate-specific phosphodiesterase activity"/>
    <property type="evidence" value="ECO:0007669"/>
    <property type="project" value="InterPro"/>
</dbReference>
<dbReference type="SMART" id="SM00086">
    <property type="entry name" value="PAC"/>
    <property type="match status" value="1"/>
</dbReference>
<dbReference type="InterPro" id="IPR029787">
    <property type="entry name" value="Nucleotide_cyclase"/>
</dbReference>
<dbReference type="RefSeq" id="WP_142933411.1">
    <property type="nucleotide sequence ID" value="NZ_FXTM01000001.1"/>
</dbReference>
<keyword evidence="1" id="KW-0472">Membrane</keyword>